<dbReference type="InterPro" id="IPR003594">
    <property type="entry name" value="HATPase_dom"/>
</dbReference>
<protein>
    <recommendedName>
        <fullName evidence="5">Histidine kinase/HSP90-like ATPase domain-containing protein</fullName>
    </recommendedName>
</protein>
<dbReference type="Gene3D" id="3.30.565.10">
    <property type="entry name" value="Histidine kinase-like ATPase, C-terminal domain"/>
    <property type="match status" value="1"/>
</dbReference>
<dbReference type="InterPro" id="IPR050482">
    <property type="entry name" value="Sensor_HK_TwoCompSys"/>
</dbReference>
<feature type="transmembrane region" description="Helical" evidence="4">
    <location>
        <begin position="24"/>
        <end position="42"/>
    </location>
</feature>
<dbReference type="SUPFAM" id="SSF55874">
    <property type="entry name" value="ATPase domain of HSP90 chaperone/DNA topoisomerase II/histidine kinase"/>
    <property type="match status" value="1"/>
</dbReference>
<dbReference type="RefSeq" id="WP_284253266.1">
    <property type="nucleotide sequence ID" value="NZ_BSVB01000001.1"/>
</dbReference>
<dbReference type="PANTHER" id="PTHR24421">
    <property type="entry name" value="NITRATE/NITRITE SENSOR PROTEIN NARX-RELATED"/>
    <property type="match status" value="1"/>
</dbReference>
<evidence type="ECO:0000256" key="2">
    <source>
        <dbReference type="ARBA" id="ARBA00022777"/>
    </source>
</evidence>
<sequence length="376" mass="39285">MFFLQSAPVLAAQAGDTRPGWTWAVVSLLVLSLLAALLAAILRRHVQVANVAFAAVYLLVVLTWPFVVVHPSTDSPWIYYLMTVATGMAAIGLTVPSATVYLIAIPALYAGLRLTESGGALSPLKAALDSVYSVMLGGAILILITMLRSAASHVDTAQALALDRYARAVREHATEAERVRIDAIVHDSVLTTLLTAARADTASAQTFAAGMASAAIAHLREAALVTPDDGSAVRIALVADGIRDAVKQLSAPFAISVARLGPRAIPSVAGEAMHAAAVQAAVNSIIHAGDGARRRVRITDRDGALYVEVTDDGNGFDPSRVSRERLGLRVSIIERLANAGGRAEVRSRPGEGTTILLRWPAEDAPASAAIDSGEAA</sequence>
<keyword evidence="4" id="KW-0812">Transmembrane</keyword>
<evidence type="ECO:0000313" key="7">
    <source>
        <dbReference type="Proteomes" id="UP001157034"/>
    </source>
</evidence>
<keyword evidence="7" id="KW-1185">Reference proteome</keyword>
<reference evidence="7" key="1">
    <citation type="journal article" date="2019" name="Int. J. Syst. Evol. Microbiol.">
        <title>The Global Catalogue of Microorganisms (GCM) 10K type strain sequencing project: providing services to taxonomists for standard genome sequencing and annotation.</title>
        <authorList>
            <consortium name="The Broad Institute Genomics Platform"/>
            <consortium name="The Broad Institute Genome Sequencing Center for Infectious Disease"/>
            <person name="Wu L."/>
            <person name="Ma J."/>
        </authorList>
    </citation>
    <scope>NUCLEOTIDE SEQUENCE [LARGE SCALE GENOMIC DNA]</scope>
    <source>
        <strain evidence="7">NBRC 108894</strain>
    </source>
</reference>
<name>A0ABQ6K4R5_9MICO</name>
<accession>A0ABQ6K4R5</accession>
<feature type="transmembrane region" description="Helical" evidence="4">
    <location>
        <begin position="131"/>
        <end position="151"/>
    </location>
</feature>
<keyword evidence="4" id="KW-0472">Membrane</keyword>
<dbReference type="Proteomes" id="UP001157034">
    <property type="component" value="Unassembled WGS sequence"/>
</dbReference>
<gene>
    <name evidence="6" type="ORF">GCM10025881_11180</name>
</gene>
<feature type="transmembrane region" description="Helical" evidence="4">
    <location>
        <begin position="77"/>
        <end position="110"/>
    </location>
</feature>
<evidence type="ECO:0000256" key="4">
    <source>
        <dbReference type="SAM" id="Phobius"/>
    </source>
</evidence>
<evidence type="ECO:0000259" key="5">
    <source>
        <dbReference type="Pfam" id="PF02518"/>
    </source>
</evidence>
<keyword evidence="2" id="KW-0418">Kinase</keyword>
<evidence type="ECO:0000313" key="6">
    <source>
        <dbReference type="EMBL" id="GMA94294.1"/>
    </source>
</evidence>
<keyword evidence="3" id="KW-0902">Two-component regulatory system</keyword>
<proteinExistence type="predicted"/>
<evidence type="ECO:0000256" key="1">
    <source>
        <dbReference type="ARBA" id="ARBA00022679"/>
    </source>
</evidence>
<feature type="transmembrane region" description="Helical" evidence="4">
    <location>
        <begin position="49"/>
        <end position="71"/>
    </location>
</feature>
<keyword evidence="1" id="KW-0808">Transferase</keyword>
<comment type="caution">
    <text evidence="6">The sequence shown here is derived from an EMBL/GenBank/DDBJ whole genome shotgun (WGS) entry which is preliminary data.</text>
</comment>
<keyword evidence="4" id="KW-1133">Transmembrane helix</keyword>
<dbReference type="PANTHER" id="PTHR24421:SF61">
    <property type="entry name" value="OXYGEN SENSOR HISTIDINE KINASE NREB"/>
    <property type="match status" value="1"/>
</dbReference>
<organism evidence="6 7">
    <name type="scientific">Pseudolysinimonas kribbensis</name>
    <dbReference type="NCBI Taxonomy" id="433641"/>
    <lineage>
        <taxon>Bacteria</taxon>
        <taxon>Bacillati</taxon>
        <taxon>Actinomycetota</taxon>
        <taxon>Actinomycetes</taxon>
        <taxon>Micrococcales</taxon>
        <taxon>Microbacteriaceae</taxon>
        <taxon>Pseudolysinimonas</taxon>
    </lineage>
</organism>
<dbReference type="Pfam" id="PF02518">
    <property type="entry name" value="HATPase_c"/>
    <property type="match status" value="1"/>
</dbReference>
<dbReference type="InterPro" id="IPR036890">
    <property type="entry name" value="HATPase_C_sf"/>
</dbReference>
<dbReference type="EMBL" id="BSVB01000001">
    <property type="protein sequence ID" value="GMA94294.1"/>
    <property type="molecule type" value="Genomic_DNA"/>
</dbReference>
<evidence type="ECO:0000256" key="3">
    <source>
        <dbReference type="ARBA" id="ARBA00023012"/>
    </source>
</evidence>
<feature type="domain" description="Histidine kinase/HSP90-like ATPase" evidence="5">
    <location>
        <begin position="279"/>
        <end position="362"/>
    </location>
</feature>